<dbReference type="PROSITE" id="PS00409">
    <property type="entry name" value="PROKAR_NTER_METHYL"/>
    <property type="match status" value="1"/>
</dbReference>
<evidence type="ECO:0000256" key="1">
    <source>
        <dbReference type="SAM" id="MobiDB-lite"/>
    </source>
</evidence>
<gene>
    <name evidence="3" type="ORF">RMSM_04610</name>
</gene>
<keyword evidence="2" id="KW-1133">Transmembrane helix</keyword>
<dbReference type="EMBL" id="ANOG01000663">
    <property type="protein sequence ID" value="EMI18463.1"/>
    <property type="molecule type" value="Genomic_DNA"/>
</dbReference>
<comment type="caution">
    <text evidence="3">The sequence shown here is derived from an EMBL/GenBank/DDBJ whole genome shotgun (WGS) entry which is preliminary data.</text>
</comment>
<dbReference type="SUPFAM" id="SSF54523">
    <property type="entry name" value="Pili subunits"/>
    <property type="match status" value="1"/>
</dbReference>
<sequence>MMQKQLRNASLKRMSLIAPRSYVLTAERSTTISYVLIAERSATKRGFTLLEVILTLALSVVLMMLIGGAIQFYADTMNTRDMDVRQVQLATAVLQMIEDDLRSASHPVPVDTSPLETLLASAATQAAGGGGGGGGEEESSGEDLSAAGLGDESDLAMDDSMMDTMADVGVDLQTGTSVLETPGLIGNQYQIQIDLSRLPRLEEYSVLMDASAATLDDVPSDLKTVTYFIQDVGAIGGVVDSLQDPNSAVMESPGGLVRRSLDRAATIYAMESGAIATLNQTGELLAPEIVGIEFSYWDGTLWQTEWSSDEMGELPVAVQVRLTMNDPTMVAANESGLSDESPIRTFTHIVRLPLALPIEASEDEMLETGI</sequence>
<evidence type="ECO:0000313" key="3">
    <source>
        <dbReference type="EMBL" id="EMI18463.1"/>
    </source>
</evidence>
<dbReference type="InterPro" id="IPR045584">
    <property type="entry name" value="Pilin-like"/>
</dbReference>
<feature type="transmembrane region" description="Helical" evidence="2">
    <location>
        <begin position="49"/>
        <end position="74"/>
    </location>
</feature>
<reference evidence="3 4" key="1">
    <citation type="journal article" date="2013" name="Mar. Genomics">
        <title>Expression of sulfatases in Rhodopirellula baltica and the diversity of sulfatases in the genus Rhodopirellula.</title>
        <authorList>
            <person name="Wegner C.E."/>
            <person name="Richter-Heitmann T."/>
            <person name="Klindworth A."/>
            <person name="Klockow C."/>
            <person name="Richter M."/>
            <person name="Achstetter T."/>
            <person name="Glockner F.O."/>
            <person name="Harder J."/>
        </authorList>
    </citation>
    <scope>NUCLEOTIDE SEQUENCE [LARGE SCALE GENOMIC DNA]</scope>
    <source>
        <strain evidence="3 4">SM1</strain>
    </source>
</reference>
<keyword evidence="4" id="KW-1185">Reference proteome</keyword>
<dbReference type="AlphaFoldDB" id="M5RGE5"/>
<dbReference type="InterPro" id="IPR012902">
    <property type="entry name" value="N_methyl_site"/>
</dbReference>
<keyword evidence="2" id="KW-0472">Membrane</keyword>
<evidence type="ECO:0000313" key="4">
    <source>
        <dbReference type="Proteomes" id="UP000011991"/>
    </source>
</evidence>
<dbReference type="RefSeq" id="WP_008701020.1">
    <property type="nucleotide sequence ID" value="NZ_ANOG01000663.1"/>
</dbReference>
<dbReference type="Proteomes" id="UP000011991">
    <property type="component" value="Unassembled WGS sequence"/>
</dbReference>
<name>M5RGE5_9BACT</name>
<dbReference type="NCBIfam" id="TIGR02532">
    <property type="entry name" value="IV_pilin_GFxxxE"/>
    <property type="match status" value="1"/>
</dbReference>
<protein>
    <submittedName>
        <fullName evidence="3">Protein containing Prepilin-type cleavage/methylation</fullName>
    </submittedName>
</protein>
<evidence type="ECO:0000256" key="2">
    <source>
        <dbReference type="SAM" id="Phobius"/>
    </source>
</evidence>
<feature type="region of interest" description="Disordered" evidence="1">
    <location>
        <begin position="125"/>
        <end position="155"/>
    </location>
</feature>
<accession>M5RGE5</accession>
<proteinExistence type="predicted"/>
<dbReference type="PATRIC" id="fig|1265738.3.peg.4630"/>
<organism evidence="3 4">
    <name type="scientific">Rhodopirellula maiorica SM1</name>
    <dbReference type="NCBI Taxonomy" id="1265738"/>
    <lineage>
        <taxon>Bacteria</taxon>
        <taxon>Pseudomonadati</taxon>
        <taxon>Planctomycetota</taxon>
        <taxon>Planctomycetia</taxon>
        <taxon>Pirellulales</taxon>
        <taxon>Pirellulaceae</taxon>
        <taxon>Novipirellula</taxon>
    </lineage>
</organism>
<keyword evidence="2" id="KW-0812">Transmembrane</keyword>